<accession>A0AB39MJ46</accession>
<dbReference type="AlphaFoldDB" id="A0AB39MJ46"/>
<name>A0AB39MJ46_9ACTN</name>
<reference evidence="1" key="1">
    <citation type="submission" date="2024-07" db="EMBL/GenBank/DDBJ databases">
        <authorList>
            <person name="Yu S.T."/>
        </authorList>
    </citation>
    <scope>NUCLEOTIDE SEQUENCE</scope>
    <source>
        <strain evidence="1">R08</strain>
    </source>
</reference>
<organism evidence="1">
    <name type="scientific">Streptomyces sp. R08</name>
    <dbReference type="NCBI Taxonomy" id="3238624"/>
    <lineage>
        <taxon>Bacteria</taxon>
        <taxon>Bacillati</taxon>
        <taxon>Actinomycetota</taxon>
        <taxon>Actinomycetes</taxon>
        <taxon>Kitasatosporales</taxon>
        <taxon>Streptomycetaceae</taxon>
        <taxon>Streptomyces</taxon>
    </lineage>
</organism>
<dbReference type="RefSeq" id="WP_369191071.1">
    <property type="nucleotide sequence ID" value="NZ_CP163431.1"/>
</dbReference>
<protein>
    <submittedName>
        <fullName evidence="1">Uncharacterized protein</fullName>
    </submittedName>
</protein>
<dbReference type="EMBL" id="CP163431">
    <property type="protein sequence ID" value="XDQ06022.1"/>
    <property type="molecule type" value="Genomic_DNA"/>
</dbReference>
<sequence length="62" mass="6608">MAVTPDQELLAPVRPITVTVGEDVKTVHALDDFGNPRCGVVGNLTEWQRSVSCGACLEAPSR</sequence>
<evidence type="ECO:0000313" key="1">
    <source>
        <dbReference type="EMBL" id="XDQ06022.1"/>
    </source>
</evidence>
<proteinExistence type="predicted"/>
<gene>
    <name evidence="1" type="ORF">AB5J58_40255</name>
</gene>